<comment type="caution">
    <text evidence="6">The sequence shown here is derived from an EMBL/GenBank/DDBJ whole genome shotgun (WGS) entry which is preliminary data.</text>
</comment>
<dbReference type="PANTHER" id="PTHR43280:SF2">
    <property type="entry name" value="HTH-TYPE TRANSCRIPTIONAL REGULATOR EXSA"/>
    <property type="match status" value="1"/>
</dbReference>
<dbReference type="InterPro" id="IPR018060">
    <property type="entry name" value="HTH_AraC"/>
</dbReference>
<evidence type="ECO:0000313" key="6">
    <source>
        <dbReference type="EMBL" id="MBO8446250.1"/>
    </source>
</evidence>
<accession>A0A9D9H9M7</accession>
<dbReference type="Gene3D" id="1.10.10.60">
    <property type="entry name" value="Homeodomain-like"/>
    <property type="match status" value="1"/>
</dbReference>
<feature type="transmembrane region" description="Helical" evidence="4">
    <location>
        <begin position="73"/>
        <end position="94"/>
    </location>
</feature>
<keyword evidence="3" id="KW-0804">Transcription</keyword>
<evidence type="ECO:0000256" key="2">
    <source>
        <dbReference type="ARBA" id="ARBA00023125"/>
    </source>
</evidence>
<dbReference type="GO" id="GO:0003700">
    <property type="term" value="F:DNA-binding transcription factor activity"/>
    <property type="evidence" value="ECO:0007669"/>
    <property type="project" value="InterPro"/>
</dbReference>
<feature type="domain" description="HTH araC/xylS-type" evidence="5">
    <location>
        <begin position="301"/>
        <end position="403"/>
    </location>
</feature>
<evidence type="ECO:0000256" key="1">
    <source>
        <dbReference type="ARBA" id="ARBA00023015"/>
    </source>
</evidence>
<feature type="transmembrane region" description="Helical" evidence="4">
    <location>
        <begin position="43"/>
        <end position="61"/>
    </location>
</feature>
<organism evidence="6 7">
    <name type="scientific">Candidatus Enterocola intestinipullorum</name>
    <dbReference type="NCBI Taxonomy" id="2840783"/>
    <lineage>
        <taxon>Bacteria</taxon>
        <taxon>Pseudomonadati</taxon>
        <taxon>Bacteroidota</taxon>
        <taxon>Bacteroidia</taxon>
        <taxon>Bacteroidales</taxon>
        <taxon>Candidatus Enterocola</taxon>
    </lineage>
</organism>
<keyword evidence="4" id="KW-0472">Membrane</keyword>
<keyword evidence="4" id="KW-1133">Transmembrane helix</keyword>
<reference evidence="6" key="1">
    <citation type="submission" date="2020-10" db="EMBL/GenBank/DDBJ databases">
        <authorList>
            <person name="Gilroy R."/>
        </authorList>
    </citation>
    <scope>NUCLEOTIDE SEQUENCE</scope>
    <source>
        <strain evidence="6">D3-1215</strain>
    </source>
</reference>
<dbReference type="SUPFAM" id="SSF46689">
    <property type="entry name" value="Homeodomain-like"/>
    <property type="match status" value="1"/>
</dbReference>
<dbReference type="Pfam" id="PF12833">
    <property type="entry name" value="HTH_18"/>
    <property type="match status" value="1"/>
</dbReference>
<proteinExistence type="predicted"/>
<evidence type="ECO:0000313" key="7">
    <source>
        <dbReference type="Proteomes" id="UP000823637"/>
    </source>
</evidence>
<evidence type="ECO:0000259" key="5">
    <source>
        <dbReference type="PROSITE" id="PS01124"/>
    </source>
</evidence>
<dbReference type="PROSITE" id="PS01124">
    <property type="entry name" value="HTH_ARAC_FAMILY_2"/>
    <property type="match status" value="1"/>
</dbReference>
<feature type="transmembrane region" description="Helical" evidence="4">
    <location>
        <begin position="12"/>
        <end position="31"/>
    </location>
</feature>
<evidence type="ECO:0000256" key="4">
    <source>
        <dbReference type="SAM" id="Phobius"/>
    </source>
</evidence>
<dbReference type="EMBL" id="JADIMR010000009">
    <property type="protein sequence ID" value="MBO8446250.1"/>
    <property type="molecule type" value="Genomic_DNA"/>
</dbReference>
<keyword evidence="4" id="KW-0812">Transmembrane</keyword>
<protein>
    <submittedName>
        <fullName evidence="6">Helix-turn-helix domain-containing protein</fullName>
    </submittedName>
</protein>
<dbReference type="InterPro" id="IPR009057">
    <property type="entry name" value="Homeodomain-like_sf"/>
</dbReference>
<keyword evidence="2" id="KW-0238">DNA-binding</keyword>
<dbReference type="Proteomes" id="UP000823637">
    <property type="component" value="Unassembled WGS sequence"/>
</dbReference>
<evidence type="ECO:0000256" key="3">
    <source>
        <dbReference type="ARBA" id="ARBA00023163"/>
    </source>
</evidence>
<dbReference type="AlphaFoldDB" id="A0A9D9H9M7"/>
<dbReference type="PANTHER" id="PTHR43280">
    <property type="entry name" value="ARAC-FAMILY TRANSCRIPTIONAL REGULATOR"/>
    <property type="match status" value="1"/>
</dbReference>
<feature type="transmembrane region" description="Helical" evidence="4">
    <location>
        <begin position="145"/>
        <end position="177"/>
    </location>
</feature>
<reference evidence="6" key="2">
    <citation type="journal article" date="2021" name="PeerJ">
        <title>Extensive microbial diversity within the chicken gut microbiome revealed by metagenomics and culture.</title>
        <authorList>
            <person name="Gilroy R."/>
            <person name="Ravi A."/>
            <person name="Getino M."/>
            <person name="Pursley I."/>
            <person name="Horton D.L."/>
            <person name="Alikhan N.F."/>
            <person name="Baker D."/>
            <person name="Gharbi K."/>
            <person name="Hall N."/>
            <person name="Watson M."/>
            <person name="Adriaenssens E.M."/>
            <person name="Foster-Nyarko E."/>
            <person name="Jarju S."/>
            <person name="Secka A."/>
            <person name="Antonio M."/>
            <person name="Oren A."/>
            <person name="Chaudhuri R.R."/>
            <person name="La Ragione R."/>
            <person name="Hildebrand F."/>
            <person name="Pallen M.J."/>
        </authorList>
    </citation>
    <scope>NUCLEOTIDE SEQUENCE</scope>
    <source>
        <strain evidence="6">D3-1215</strain>
    </source>
</reference>
<gene>
    <name evidence="6" type="ORF">IAC32_00680</name>
</gene>
<dbReference type="SMART" id="SM00342">
    <property type="entry name" value="HTH_ARAC"/>
    <property type="match status" value="1"/>
</dbReference>
<name>A0A9D9H9M7_9BACT</name>
<keyword evidence="1" id="KW-0805">Transcription regulation</keyword>
<dbReference type="GO" id="GO:0043565">
    <property type="term" value="F:sequence-specific DNA binding"/>
    <property type="evidence" value="ECO:0007669"/>
    <property type="project" value="InterPro"/>
</dbReference>
<feature type="transmembrane region" description="Helical" evidence="4">
    <location>
        <begin position="106"/>
        <end position="125"/>
    </location>
</feature>
<feature type="transmembrane region" description="Helical" evidence="4">
    <location>
        <begin position="198"/>
        <end position="215"/>
    </location>
</feature>
<feature type="transmembrane region" description="Helical" evidence="4">
    <location>
        <begin position="221"/>
        <end position="242"/>
    </location>
</feature>
<sequence length="405" mass="47422">MSLPLSFGWETFLVLLTGGFAILSIAAGATVAIHKNNLHSAKYLVVLCMLWAVVEFVQLFVDGFSMSGGDSNFSSSYLLLAAVTTTLSFYFPVSLMANYKVRSRHFVYYLVPLLLLCAAYTYVWYFDVAQEHRYYAFPDVWHNDFTWDLLFCIVCFFYIIANAVYVISMAMMFAGYLDGYISKEFGETHSAKKWLHDMAYMLYALMAFFILYLSQGTVEFAVTYKLAMLVIIPTVFVSYIYFAERYSSSRGLHYLYNIKWSVKDFAWEVEKYPEVETQVAKLVSEEMKAEEDSGRMEAYRQRLDEWMENEKPYLKASFKIGDVYAYLDIDRFLCRELFAKYYQCYFHTWVLHYRMDYAVDLMKKHPEKQIKTIALESGFSSQAVFARSFLNFMGMSCTEYKRQYL</sequence>